<protein>
    <submittedName>
        <fullName evidence="1">Uncharacterized protein</fullName>
    </submittedName>
</protein>
<keyword evidence="2" id="KW-1185">Reference proteome</keyword>
<sequence>MIPESQSCRRDETRGQAAIEQALARAFWQALDGQGLPVMAALEAASRTVGALYGQIAAAHGAGTTCACGWVPDPDGDLIVLEAHLAAAILQPRARDLARMEAAGSA</sequence>
<evidence type="ECO:0000313" key="2">
    <source>
        <dbReference type="Proteomes" id="UP001055117"/>
    </source>
</evidence>
<dbReference type="EMBL" id="BPQG01000007">
    <property type="protein sequence ID" value="GJD42867.1"/>
    <property type="molecule type" value="Genomic_DNA"/>
</dbReference>
<comment type="caution">
    <text evidence="1">The sequence shown here is derived from an EMBL/GenBank/DDBJ whole genome shotgun (WGS) entry which is preliminary data.</text>
</comment>
<gene>
    <name evidence="1" type="ORF">AFCDBAGC_0709</name>
</gene>
<organism evidence="1 2">
    <name type="scientific">Methylobacterium cerastii</name>
    <dbReference type="NCBI Taxonomy" id="932741"/>
    <lineage>
        <taxon>Bacteria</taxon>
        <taxon>Pseudomonadati</taxon>
        <taxon>Pseudomonadota</taxon>
        <taxon>Alphaproteobacteria</taxon>
        <taxon>Hyphomicrobiales</taxon>
        <taxon>Methylobacteriaceae</taxon>
        <taxon>Methylobacterium</taxon>
    </lineage>
</organism>
<accession>A0ABQ4QCE4</accession>
<name>A0ABQ4QCE4_9HYPH</name>
<dbReference type="RefSeq" id="WP_238270884.1">
    <property type="nucleotide sequence ID" value="NZ_BPQG01000007.1"/>
</dbReference>
<proteinExistence type="predicted"/>
<evidence type="ECO:0000313" key="1">
    <source>
        <dbReference type="EMBL" id="GJD42867.1"/>
    </source>
</evidence>
<dbReference type="Proteomes" id="UP001055117">
    <property type="component" value="Unassembled WGS sequence"/>
</dbReference>
<reference evidence="1 2" key="1">
    <citation type="journal article" date="2021" name="Front. Microbiol.">
        <title>Comprehensive Comparative Genomics and Phenotyping of Methylobacterium Species.</title>
        <authorList>
            <person name="Alessa O."/>
            <person name="Ogura Y."/>
            <person name="Fujitani Y."/>
            <person name="Takami H."/>
            <person name="Hayashi T."/>
            <person name="Sahin N."/>
            <person name="Tani A."/>
        </authorList>
    </citation>
    <scope>NUCLEOTIDE SEQUENCE [LARGE SCALE GENOMIC DNA]</scope>
    <source>
        <strain evidence="1 2">DSM 23679</strain>
    </source>
</reference>